<name>A0A923S735_9FIRM</name>
<evidence type="ECO:0000313" key="6">
    <source>
        <dbReference type="Proteomes" id="UP000620327"/>
    </source>
</evidence>
<dbReference type="SUPFAM" id="SSF48498">
    <property type="entry name" value="Tetracyclin repressor-like, C-terminal domain"/>
    <property type="match status" value="1"/>
</dbReference>
<dbReference type="InterPro" id="IPR036271">
    <property type="entry name" value="Tet_transcr_reg_TetR-rel_C_sf"/>
</dbReference>
<dbReference type="EMBL" id="JACOQI010000006">
    <property type="protein sequence ID" value="MBC5770255.1"/>
    <property type="molecule type" value="Genomic_DNA"/>
</dbReference>
<keyword evidence="6" id="KW-1185">Reference proteome</keyword>
<feature type="domain" description="HTH tetR-type" evidence="4">
    <location>
        <begin position="22"/>
        <end position="82"/>
    </location>
</feature>
<organism evidence="5 6">
    <name type="scientific">Dysosmobacter segnis</name>
    <dbReference type="NCBI Taxonomy" id="2763042"/>
    <lineage>
        <taxon>Bacteria</taxon>
        <taxon>Bacillati</taxon>
        <taxon>Bacillota</taxon>
        <taxon>Clostridia</taxon>
        <taxon>Eubacteriales</taxon>
        <taxon>Oscillospiraceae</taxon>
        <taxon>Dysosmobacter</taxon>
    </lineage>
</organism>
<dbReference type="Proteomes" id="UP000620327">
    <property type="component" value="Unassembled WGS sequence"/>
</dbReference>
<dbReference type="InterPro" id="IPR001647">
    <property type="entry name" value="HTH_TetR"/>
</dbReference>
<evidence type="ECO:0000256" key="2">
    <source>
        <dbReference type="PROSITE-ProRule" id="PRU00335"/>
    </source>
</evidence>
<dbReference type="PANTHER" id="PTHR43479:SF11">
    <property type="entry name" value="ACREF_ENVCD OPERON REPRESSOR-RELATED"/>
    <property type="match status" value="1"/>
</dbReference>
<proteinExistence type="predicted"/>
<dbReference type="GO" id="GO:0003677">
    <property type="term" value="F:DNA binding"/>
    <property type="evidence" value="ECO:0007669"/>
    <property type="project" value="UniProtKB-UniRule"/>
</dbReference>
<dbReference type="PROSITE" id="PS50977">
    <property type="entry name" value="HTH_TETR_2"/>
    <property type="match status" value="1"/>
</dbReference>
<comment type="caution">
    <text evidence="5">The sequence shown here is derived from an EMBL/GenBank/DDBJ whole genome shotgun (WGS) entry which is preliminary data.</text>
</comment>
<feature type="region of interest" description="Disordered" evidence="3">
    <location>
        <begin position="1"/>
        <end position="20"/>
    </location>
</feature>
<feature type="DNA-binding region" description="H-T-H motif" evidence="2">
    <location>
        <begin position="45"/>
        <end position="64"/>
    </location>
</feature>
<dbReference type="PANTHER" id="PTHR43479">
    <property type="entry name" value="ACREF/ENVCD OPERON REPRESSOR-RELATED"/>
    <property type="match status" value="1"/>
</dbReference>
<protein>
    <submittedName>
        <fullName evidence="5">TetR/AcrR family transcriptional regulator</fullName>
    </submittedName>
</protein>
<keyword evidence="1 2" id="KW-0238">DNA-binding</keyword>
<accession>A0A923S735</accession>
<evidence type="ECO:0000256" key="3">
    <source>
        <dbReference type="SAM" id="MobiDB-lite"/>
    </source>
</evidence>
<dbReference type="Pfam" id="PF00440">
    <property type="entry name" value="TetR_N"/>
    <property type="match status" value="1"/>
</dbReference>
<evidence type="ECO:0000256" key="1">
    <source>
        <dbReference type="ARBA" id="ARBA00023125"/>
    </source>
</evidence>
<dbReference type="InterPro" id="IPR050624">
    <property type="entry name" value="HTH-type_Tx_Regulator"/>
</dbReference>
<sequence>MEKNDQAGKQNQELTSRKKQALRTRQKIFKKTMELGTKKGFAALKITDVCKAANISVGTFYHYFTSLDAVFQEQYIAYDEFISKSIREKPLSGASIDQLYQLFSLKYDYVSEKGVQFIVRQYSGQFKQIDNGNTFFYSQERVMYRTLLNILQNGIASGELKAQFPVDFIANSLLIFSRGLTIDWALKNGSYDLKTVAFQHLDMMLSQLVADGEKNPLYSALTANN</sequence>
<evidence type="ECO:0000313" key="5">
    <source>
        <dbReference type="EMBL" id="MBC5770255.1"/>
    </source>
</evidence>
<dbReference type="Gene3D" id="1.10.357.10">
    <property type="entry name" value="Tetracycline Repressor, domain 2"/>
    <property type="match status" value="1"/>
</dbReference>
<reference evidence="5" key="1">
    <citation type="submission" date="2020-08" db="EMBL/GenBank/DDBJ databases">
        <title>Genome public.</title>
        <authorList>
            <person name="Liu C."/>
            <person name="Sun Q."/>
        </authorList>
    </citation>
    <scope>NUCLEOTIDE SEQUENCE</scope>
    <source>
        <strain evidence="5">BX15</strain>
    </source>
</reference>
<gene>
    <name evidence="5" type="ORF">H8Z83_07955</name>
</gene>
<dbReference type="SUPFAM" id="SSF46689">
    <property type="entry name" value="Homeodomain-like"/>
    <property type="match status" value="1"/>
</dbReference>
<dbReference type="AlphaFoldDB" id="A0A923S735"/>
<dbReference type="InterPro" id="IPR009057">
    <property type="entry name" value="Homeodomain-like_sf"/>
</dbReference>
<dbReference type="RefSeq" id="WP_187014546.1">
    <property type="nucleotide sequence ID" value="NZ_JACOQI010000006.1"/>
</dbReference>
<evidence type="ECO:0000259" key="4">
    <source>
        <dbReference type="PROSITE" id="PS50977"/>
    </source>
</evidence>